<organism evidence="2 3">
    <name type="scientific">Tritrichomonas foetus</name>
    <dbReference type="NCBI Taxonomy" id="1144522"/>
    <lineage>
        <taxon>Eukaryota</taxon>
        <taxon>Metamonada</taxon>
        <taxon>Parabasalia</taxon>
        <taxon>Tritrichomonadida</taxon>
        <taxon>Tritrichomonadidae</taxon>
        <taxon>Tritrichomonas</taxon>
    </lineage>
</organism>
<dbReference type="InterPro" id="IPR011009">
    <property type="entry name" value="Kinase-like_dom_sf"/>
</dbReference>
<dbReference type="RefSeq" id="XP_068358490.1">
    <property type="nucleotide sequence ID" value="XM_068492790.1"/>
</dbReference>
<feature type="domain" description="Protein kinase" evidence="1">
    <location>
        <begin position="70"/>
        <end position="389"/>
    </location>
</feature>
<reference evidence="2" key="1">
    <citation type="submission" date="2016-10" db="EMBL/GenBank/DDBJ databases">
        <authorList>
            <person name="Benchimol M."/>
            <person name="Almeida L.G."/>
            <person name="Vasconcelos A.T."/>
            <person name="Perreira-Neves A."/>
            <person name="Rosa I.A."/>
            <person name="Tasca T."/>
            <person name="Bogo M.R."/>
            <person name="de Souza W."/>
        </authorList>
    </citation>
    <scope>NUCLEOTIDE SEQUENCE [LARGE SCALE GENOMIC DNA]</scope>
    <source>
        <strain evidence="2">K</strain>
    </source>
</reference>
<dbReference type="Pfam" id="PF07714">
    <property type="entry name" value="PK_Tyr_Ser-Thr"/>
    <property type="match status" value="1"/>
</dbReference>
<comment type="caution">
    <text evidence="2">The sequence shown here is derived from an EMBL/GenBank/DDBJ whole genome shotgun (WGS) entry which is preliminary data.</text>
</comment>
<keyword evidence="3" id="KW-1185">Reference proteome</keyword>
<dbReference type="Proteomes" id="UP000179807">
    <property type="component" value="Unassembled WGS sequence"/>
</dbReference>
<gene>
    <name evidence="2" type="ORF">TRFO_05931</name>
</gene>
<proteinExistence type="predicted"/>
<name>A0A1J4K310_9EUKA</name>
<dbReference type="InterPro" id="IPR000719">
    <property type="entry name" value="Prot_kinase_dom"/>
</dbReference>
<protein>
    <recommendedName>
        <fullName evidence="1">Protein kinase domain-containing protein</fullName>
    </recommendedName>
</protein>
<dbReference type="EMBL" id="MLAK01000760">
    <property type="protein sequence ID" value="OHT05354.1"/>
    <property type="molecule type" value="Genomic_DNA"/>
</dbReference>
<dbReference type="PROSITE" id="PS50011">
    <property type="entry name" value="PROTEIN_KINASE_DOM"/>
    <property type="match status" value="1"/>
</dbReference>
<dbReference type="GeneID" id="94827494"/>
<evidence type="ECO:0000313" key="3">
    <source>
        <dbReference type="Proteomes" id="UP000179807"/>
    </source>
</evidence>
<dbReference type="Gene3D" id="1.10.510.10">
    <property type="entry name" value="Transferase(Phosphotransferase) domain 1"/>
    <property type="match status" value="1"/>
</dbReference>
<sequence length="557" mass="65391">MSDGWGTVNQDYEIDDDYSDDENVIQIPTNLDDLQASINDITFDTSPPPCDRDCFEFLFEIERTDQVVQIVYYEKPPIGNFGNSTEISGSYYIYRFLKDGYTPQDMKELFYDPIEELQNIPPIAMMKIVQYGIPAQKYTPWICLEYVPGGTMYETVKYGRRYNTIDCWRIVYTIAHSLRILHHKKMYHRDIRLESIVIAPPYFPILNDIDMLTHKYRTRDDYPDSYKFYLSPNFTWKPKNNSSSENSQPDANSLEEDEEMIRQYISNDIYAFGVVVNLFIKGTIKPLQQFEDPNEKNERGNSLYEYNLHGKKPKTMNSSSHPEIPKEELKSNFLINRYEKIEKAFQEFSTSKERLMRSDRTFRIEDVPNYHDAYSNRTNKEDIAPNPFREFTSFDYDKFIKKEKETPDHYQDLLTKYFDEIGLSFDKVSDNILTDLLNLAERCVRGKISTVNKIIDELVIIAQNSYFPDQVKEYGFPADLEKYDTRCRNEYRGTYQNVVTSASKLNAADIKLLTESDYALKKDPSQVASESTLYATITQDLSFYERSLQTPVKRNMK</sequence>
<dbReference type="VEuPathDB" id="TrichDB:TRFO_05931"/>
<dbReference type="SUPFAM" id="SSF56112">
    <property type="entry name" value="Protein kinase-like (PK-like)"/>
    <property type="match status" value="1"/>
</dbReference>
<accession>A0A1J4K310</accession>
<dbReference type="GO" id="GO:0004672">
    <property type="term" value="F:protein kinase activity"/>
    <property type="evidence" value="ECO:0007669"/>
    <property type="project" value="InterPro"/>
</dbReference>
<dbReference type="GO" id="GO:0005524">
    <property type="term" value="F:ATP binding"/>
    <property type="evidence" value="ECO:0007669"/>
    <property type="project" value="InterPro"/>
</dbReference>
<dbReference type="InterPro" id="IPR001245">
    <property type="entry name" value="Ser-Thr/Tyr_kinase_cat_dom"/>
</dbReference>
<dbReference type="AlphaFoldDB" id="A0A1J4K310"/>
<evidence type="ECO:0000259" key="1">
    <source>
        <dbReference type="PROSITE" id="PS50011"/>
    </source>
</evidence>
<evidence type="ECO:0000313" key="2">
    <source>
        <dbReference type="EMBL" id="OHT05354.1"/>
    </source>
</evidence>